<sequence length="137" mass="15020">MTIEDIKASINEGGVIHRVIPEQDDLFMAAAELDYWRMAIDCKGVTTKSGLLTRISDTLQFPDYFGMNLDALHDCLTEQLHGSGKPGAVVLLKGLRGNESGPDLETIKATNRAILGVFEDAADYLGDRKLKLATFYS</sequence>
<evidence type="ECO:0000313" key="4">
    <source>
        <dbReference type="Proteomes" id="UP001595556"/>
    </source>
</evidence>
<comment type="caution">
    <text evidence="3">The sequence shown here is derived from an EMBL/GenBank/DDBJ whole genome shotgun (WGS) entry which is preliminary data.</text>
</comment>
<dbReference type="InterPro" id="IPR035905">
    <property type="entry name" value="Barstar-like_sf"/>
</dbReference>
<evidence type="ECO:0000259" key="2">
    <source>
        <dbReference type="Pfam" id="PF01337"/>
    </source>
</evidence>
<proteinExistence type="inferred from homology"/>
<dbReference type="SUPFAM" id="SSF52038">
    <property type="entry name" value="Barstar-related"/>
    <property type="match status" value="1"/>
</dbReference>
<organism evidence="3 4">
    <name type="scientific">Piscinibacterium candidicorallinum</name>
    <dbReference type="NCBI Taxonomy" id="1793872"/>
    <lineage>
        <taxon>Bacteria</taxon>
        <taxon>Pseudomonadati</taxon>
        <taxon>Pseudomonadota</taxon>
        <taxon>Betaproteobacteria</taxon>
        <taxon>Burkholderiales</taxon>
        <taxon>Piscinibacterium</taxon>
    </lineage>
</organism>
<evidence type="ECO:0000313" key="3">
    <source>
        <dbReference type="EMBL" id="MFC3147837.1"/>
    </source>
</evidence>
<dbReference type="Gene3D" id="3.30.370.10">
    <property type="entry name" value="Barstar-like"/>
    <property type="match status" value="1"/>
</dbReference>
<reference evidence="4" key="1">
    <citation type="journal article" date="2019" name="Int. J. Syst. Evol. Microbiol.">
        <title>The Global Catalogue of Microorganisms (GCM) 10K type strain sequencing project: providing services to taxonomists for standard genome sequencing and annotation.</title>
        <authorList>
            <consortium name="The Broad Institute Genomics Platform"/>
            <consortium name="The Broad Institute Genome Sequencing Center for Infectious Disease"/>
            <person name="Wu L."/>
            <person name="Ma J."/>
        </authorList>
    </citation>
    <scope>NUCLEOTIDE SEQUENCE [LARGE SCALE GENOMIC DNA]</scope>
    <source>
        <strain evidence="4">KCTC 52168</strain>
    </source>
</reference>
<keyword evidence="4" id="KW-1185">Reference proteome</keyword>
<dbReference type="Pfam" id="PF01337">
    <property type="entry name" value="Barstar"/>
    <property type="match status" value="1"/>
</dbReference>
<gene>
    <name evidence="3" type="ORF">ACFOEN_09305</name>
</gene>
<accession>A0ABV7H8X2</accession>
<dbReference type="EMBL" id="JBHRTI010000004">
    <property type="protein sequence ID" value="MFC3147837.1"/>
    <property type="molecule type" value="Genomic_DNA"/>
</dbReference>
<dbReference type="RefSeq" id="WP_377303256.1">
    <property type="nucleotide sequence ID" value="NZ_CP180191.1"/>
</dbReference>
<protein>
    <submittedName>
        <fullName evidence="3">Barstar family protein</fullName>
    </submittedName>
</protein>
<evidence type="ECO:0000256" key="1">
    <source>
        <dbReference type="ARBA" id="ARBA00006845"/>
    </source>
</evidence>
<dbReference type="InterPro" id="IPR000468">
    <property type="entry name" value="Barstar"/>
</dbReference>
<comment type="similarity">
    <text evidence="1">Belongs to the barstar family.</text>
</comment>
<dbReference type="Proteomes" id="UP001595556">
    <property type="component" value="Unassembled WGS sequence"/>
</dbReference>
<name>A0ABV7H8X2_9BURK</name>
<feature type="domain" description="Barstar (barnase inhibitor)" evidence="2">
    <location>
        <begin position="39"/>
        <end position="136"/>
    </location>
</feature>